<accession>A0A932GMY2</accession>
<keyword evidence="3" id="KW-1003">Cell membrane</keyword>
<feature type="transmembrane region" description="Helical" evidence="8">
    <location>
        <begin position="331"/>
        <end position="356"/>
    </location>
</feature>
<comment type="caution">
    <text evidence="10">The sequence shown here is derived from an EMBL/GenBank/DDBJ whole genome shotgun (WGS) entry which is preliminary data.</text>
</comment>
<feature type="transmembrane region" description="Helical" evidence="8">
    <location>
        <begin position="127"/>
        <end position="149"/>
    </location>
</feature>
<dbReference type="Gene3D" id="1.10.3720.10">
    <property type="entry name" value="MetI-like"/>
    <property type="match status" value="2"/>
</dbReference>
<feature type="transmembrane region" description="Helical" evidence="8">
    <location>
        <begin position="170"/>
        <end position="194"/>
    </location>
</feature>
<dbReference type="InterPro" id="IPR035906">
    <property type="entry name" value="MetI-like_sf"/>
</dbReference>
<feature type="transmembrane region" description="Helical" evidence="8">
    <location>
        <begin position="426"/>
        <end position="448"/>
    </location>
</feature>
<dbReference type="PANTHER" id="PTHR43357">
    <property type="entry name" value="INNER MEMBRANE ABC TRANSPORTER PERMEASE PROTEIN YDCV"/>
    <property type="match status" value="1"/>
</dbReference>
<evidence type="ECO:0000256" key="7">
    <source>
        <dbReference type="ARBA" id="ARBA00023136"/>
    </source>
</evidence>
<evidence type="ECO:0000256" key="3">
    <source>
        <dbReference type="ARBA" id="ARBA00022475"/>
    </source>
</evidence>
<feature type="transmembrane region" description="Helical" evidence="8">
    <location>
        <begin position="35"/>
        <end position="57"/>
    </location>
</feature>
<keyword evidence="4" id="KW-0997">Cell inner membrane</keyword>
<feature type="domain" description="ABC transmembrane type-1" evidence="9">
    <location>
        <begin position="89"/>
        <end position="300"/>
    </location>
</feature>
<comment type="subcellular location">
    <subcellularLocation>
        <location evidence="1">Cell inner membrane</location>
        <topology evidence="1">Multi-pass membrane protein</topology>
    </subcellularLocation>
    <subcellularLocation>
        <location evidence="8">Cell membrane</location>
        <topology evidence="8">Multi-pass membrane protein</topology>
    </subcellularLocation>
</comment>
<protein>
    <submittedName>
        <fullName evidence="10">Iron ABC transporter permease</fullName>
    </submittedName>
</protein>
<feature type="transmembrane region" description="Helical" evidence="8">
    <location>
        <begin position="93"/>
        <end position="115"/>
    </location>
</feature>
<dbReference type="CDD" id="cd06261">
    <property type="entry name" value="TM_PBP2"/>
    <property type="match status" value="2"/>
</dbReference>
<dbReference type="PANTHER" id="PTHR43357:SF4">
    <property type="entry name" value="INNER MEMBRANE ABC TRANSPORTER PERMEASE PROTEIN YDCV"/>
    <property type="match status" value="1"/>
</dbReference>
<feature type="transmembrane region" description="Helical" evidence="8">
    <location>
        <begin position="558"/>
        <end position="580"/>
    </location>
</feature>
<name>A0A932GMY2_UNCTE</name>
<evidence type="ECO:0000256" key="5">
    <source>
        <dbReference type="ARBA" id="ARBA00022692"/>
    </source>
</evidence>
<evidence type="ECO:0000256" key="2">
    <source>
        <dbReference type="ARBA" id="ARBA00022448"/>
    </source>
</evidence>
<comment type="similarity">
    <text evidence="8">Belongs to the binding-protein-dependent transport system permease family.</text>
</comment>
<dbReference type="PROSITE" id="PS50928">
    <property type="entry name" value="ABC_TM1"/>
    <property type="match status" value="2"/>
</dbReference>
<keyword evidence="5 8" id="KW-0812">Transmembrane</keyword>
<evidence type="ECO:0000256" key="1">
    <source>
        <dbReference type="ARBA" id="ARBA00004429"/>
    </source>
</evidence>
<feature type="transmembrane region" description="Helical" evidence="8">
    <location>
        <begin position="282"/>
        <end position="301"/>
    </location>
</feature>
<evidence type="ECO:0000256" key="6">
    <source>
        <dbReference type="ARBA" id="ARBA00022989"/>
    </source>
</evidence>
<dbReference type="GO" id="GO:0005886">
    <property type="term" value="C:plasma membrane"/>
    <property type="evidence" value="ECO:0007669"/>
    <property type="project" value="UniProtKB-SubCell"/>
</dbReference>
<dbReference type="SUPFAM" id="SSF161098">
    <property type="entry name" value="MetI-like"/>
    <property type="match status" value="2"/>
</dbReference>
<evidence type="ECO:0000259" key="9">
    <source>
        <dbReference type="PROSITE" id="PS50928"/>
    </source>
</evidence>
<dbReference type="InterPro" id="IPR000515">
    <property type="entry name" value="MetI-like"/>
</dbReference>
<keyword evidence="6 8" id="KW-1133">Transmembrane helix</keyword>
<feature type="domain" description="ABC transmembrane type-1" evidence="9">
    <location>
        <begin position="388"/>
        <end position="580"/>
    </location>
</feature>
<dbReference type="GO" id="GO:0055085">
    <property type="term" value="P:transmembrane transport"/>
    <property type="evidence" value="ECO:0007669"/>
    <property type="project" value="InterPro"/>
</dbReference>
<dbReference type="Pfam" id="PF00528">
    <property type="entry name" value="BPD_transp_1"/>
    <property type="match status" value="1"/>
</dbReference>
<sequence length="595" mass="65303">MSSEPSDISALDSLPGVQRPARAWGRVRRLTLGQFVVGALTLVIGFVVCVPVVTVFLMSFRKGLPGRAGALTLANYREVFFDPFTYHVLLNTAFFAICTLAVTLLFAVPIVWLLYRTDLPYRRTVYLLMTAGILIPTFLRTIGWILLLSPQIGLVNQLAMRLLGLQEPPFSLYNIPGMAFVQGISFVPAAFFMLSAAYSAMDPALEEAAYASGVSKIRTFCKINLPITVPAIAAVMVYLLMTALSVFEAPAILGLPSGIFVLSSLIYFAVTPQVGLPKYGLAGAYGLIMVVLGLVASFLYFRIVRESRKYVVVTGRGYRPKLIELGRYKSVAVAFILVYFLFEIFLPFAVLIWASLLPYLQVPSLGALSQVTLTNYRNIPNYSGLRPFLNTLTLISFGPALAMALSIVISWIVVRTRFRVRGFLDAFAFLPHAVPHILFAVALAYLALVYRTVIPIYGSIFIIIIAHAISYISYGTRAMNSALIQIHPELEEAGRACGASTVRVVGRITVPLVSAAIFNGWLWIALLSYREVTMALVLYSPGSEVVSTLIWKMWGSAYVPQVSALGVVMILIVLILVMVLRSVFLRVRAGTHVPG</sequence>
<organism evidence="10 11">
    <name type="scientific">Tectimicrobiota bacterium</name>
    <dbReference type="NCBI Taxonomy" id="2528274"/>
    <lineage>
        <taxon>Bacteria</taxon>
        <taxon>Pseudomonadati</taxon>
        <taxon>Nitrospinota/Tectimicrobiota group</taxon>
        <taxon>Candidatus Tectimicrobiota</taxon>
    </lineage>
</organism>
<evidence type="ECO:0000313" key="11">
    <source>
        <dbReference type="Proteomes" id="UP000741360"/>
    </source>
</evidence>
<feature type="transmembrane region" description="Helical" evidence="8">
    <location>
        <begin position="392"/>
        <end position="414"/>
    </location>
</feature>
<reference evidence="10" key="1">
    <citation type="submission" date="2020-07" db="EMBL/GenBank/DDBJ databases">
        <title>Huge and variable diversity of episymbiotic CPR bacteria and DPANN archaea in groundwater ecosystems.</title>
        <authorList>
            <person name="He C.Y."/>
            <person name="Keren R."/>
            <person name="Whittaker M."/>
            <person name="Farag I.F."/>
            <person name="Doudna J."/>
            <person name="Cate J.H.D."/>
            <person name="Banfield J.F."/>
        </authorList>
    </citation>
    <scope>NUCLEOTIDE SEQUENCE</scope>
    <source>
        <strain evidence="10">NC_groundwater_717_Ag_S-0.2um_59_8</strain>
    </source>
</reference>
<keyword evidence="2 8" id="KW-0813">Transport</keyword>
<gene>
    <name evidence="10" type="ORF">HYY65_02250</name>
</gene>
<dbReference type="EMBL" id="JACPSX010000038">
    <property type="protein sequence ID" value="MBI3013894.1"/>
    <property type="molecule type" value="Genomic_DNA"/>
</dbReference>
<evidence type="ECO:0000256" key="8">
    <source>
        <dbReference type="RuleBase" id="RU363032"/>
    </source>
</evidence>
<dbReference type="Proteomes" id="UP000741360">
    <property type="component" value="Unassembled WGS sequence"/>
</dbReference>
<feature type="transmembrane region" description="Helical" evidence="8">
    <location>
        <begin position="223"/>
        <end position="244"/>
    </location>
</feature>
<dbReference type="AlphaFoldDB" id="A0A932GMY2"/>
<proteinExistence type="inferred from homology"/>
<keyword evidence="7 8" id="KW-0472">Membrane</keyword>
<evidence type="ECO:0000256" key="4">
    <source>
        <dbReference type="ARBA" id="ARBA00022519"/>
    </source>
</evidence>
<feature type="transmembrane region" description="Helical" evidence="8">
    <location>
        <begin position="454"/>
        <end position="474"/>
    </location>
</feature>
<evidence type="ECO:0000313" key="10">
    <source>
        <dbReference type="EMBL" id="MBI3013894.1"/>
    </source>
</evidence>
<feature type="transmembrane region" description="Helical" evidence="8">
    <location>
        <begin position="508"/>
        <end position="529"/>
    </location>
</feature>